<dbReference type="Pfam" id="PF00106">
    <property type="entry name" value="adh_short"/>
    <property type="match status" value="1"/>
</dbReference>
<dbReference type="Proteomes" id="UP000204221">
    <property type="component" value="Chromosome"/>
</dbReference>
<dbReference type="NCBIfam" id="NF004846">
    <property type="entry name" value="PRK06197.1"/>
    <property type="match status" value="1"/>
</dbReference>
<dbReference type="InterPro" id="IPR036291">
    <property type="entry name" value="NAD(P)-bd_dom_sf"/>
</dbReference>
<dbReference type="EC" id="1.2.1.-" evidence="3"/>
<dbReference type="KEGG" id="ahg:AHOG_23025"/>
<keyword evidence="4" id="KW-1185">Reference proteome</keyword>
<dbReference type="Gene3D" id="3.40.50.720">
    <property type="entry name" value="NAD(P)-binding Rossmann-like Domain"/>
    <property type="match status" value="1"/>
</dbReference>
<keyword evidence="2 3" id="KW-0560">Oxidoreductase</keyword>
<organism evidence="3 4">
    <name type="scientific">Actinoalloteichus hoggarensis</name>
    <dbReference type="NCBI Taxonomy" id="1470176"/>
    <lineage>
        <taxon>Bacteria</taxon>
        <taxon>Bacillati</taxon>
        <taxon>Actinomycetota</taxon>
        <taxon>Actinomycetes</taxon>
        <taxon>Pseudonocardiales</taxon>
        <taxon>Pseudonocardiaceae</taxon>
        <taxon>Actinoalloteichus</taxon>
    </lineage>
</organism>
<evidence type="ECO:0000256" key="2">
    <source>
        <dbReference type="ARBA" id="ARBA00023002"/>
    </source>
</evidence>
<evidence type="ECO:0000313" key="4">
    <source>
        <dbReference type="Proteomes" id="UP000204221"/>
    </source>
</evidence>
<reference evidence="3 4" key="1">
    <citation type="submission" date="2017-07" db="EMBL/GenBank/DDBJ databases">
        <title>Complete genome sequence of Actinoalloteichus hoggarensis DSM 45943, type strain of Actinoalloteichus hoggarensis.</title>
        <authorList>
            <person name="Ruckert C."/>
            <person name="Nouioui I."/>
            <person name="Willmese J."/>
            <person name="van Wezel G."/>
            <person name="Klenk H.-P."/>
            <person name="Kalinowski J."/>
            <person name="Zotchev S.B."/>
        </authorList>
    </citation>
    <scope>NUCLEOTIDE SEQUENCE [LARGE SCALE GENOMIC DNA]</scope>
    <source>
        <strain evidence="3 4">DSM 45943</strain>
    </source>
</reference>
<dbReference type="OrthoDB" id="4577644at2"/>
<dbReference type="SUPFAM" id="SSF51735">
    <property type="entry name" value="NAD(P)-binding Rossmann-fold domains"/>
    <property type="match status" value="1"/>
</dbReference>
<comment type="similarity">
    <text evidence="1">Belongs to the short-chain dehydrogenases/reductases (SDR) family.</text>
</comment>
<dbReference type="PANTHER" id="PTHR24320">
    <property type="entry name" value="RETINOL DEHYDROGENASE"/>
    <property type="match status" value="1"/>
</dbReference>
<dbReference type="EMBL" id="CP022521">
    <property type="protein sequence ID" value="ASO22218.1"/>
    <property type="molecule type" value="Genomic_DNA"/>
</dbReference>
<dbReference type="AlphaFoldDB" id="A0A221W8I8"/>
<name>A0A221W8I8_9PSEU</name>
<dbReference type="CDD" id="cd05327">
    <property type="entry name" value="retinol-DH_like_SDR_c_like"/>
    <property type="match status" value="1"/>
</dbReference>
<evidence type="ECO:0000313" key="3">
    <source>
        <dbReference type="EMBL" id="ASO22218.1"/>
    </source>
</evidence>
<sequence>MAKWTITDIPDQSGRVALITGANSGIGRATAFALAARNATVLVAVRSVDRGAEVVEKITSVGGRAEVLELDLTDLASVRRAASEVEQRAPEGLDLLINNAGVMATPLKRTVEGFELQFATNHLGHAALTWLLMPRLRLRAGSRVVTVSSFTHKGRGLDLDDPNFDQRRYNSGMAYSQSKLANLLFMFELDRRLRAEGADVLSVAAHPGLVDTELATNSARMRASGFMEKAAGLFSRTTGQSADQGALPLLYAATMAEVRGGDYFGPDGVGELRGGPKRVATSAEAQSISDARRLWEVTAKLTSVTPDPA</sequence>
<dbReference type="GO" id="GO:0016491">
    <property type="term" value="F:oxidoreductase activity"/>
    <property type="evidence" value="ECO:0007669"/>
    <property type="project" value="UniProtKB-KW"/>
</dbReference>
<dbReference type="PRINTS" id="PR00081">
    <property type="entry name" value="GDHRDH"/>
</dbReference>
<accession>A0A221W8I8</accession>
<dbReference type="RefSeq" id="WP_093943224.1">
    <property type="nucleotide sequence ID" value="NZ_CP022521.1"/>
</dbReference>
<proteinExistence type="inferred from homology"/>
<protein>
    <submittedName>
        <fullName evidence="3">Fatty acyl-CoA reductase</fullName>
        <ecNumber evidence="3">1.2.1.-</ecNumber>
    </submittedName>
</protein>
<dbReference type="PANTHER" id="PTHR24320:SF148">
    <property type="entry name" value="NAD(P)-BINDING ROSSMANN-FOLD SUPERFAMILY PROTEIN"/>
    <property type="match status" value="1"/>
</dbReference>
<gene>
    <name evidence="3" type="primary">acr2</name>
    <name evidence="3" type="ORF">AHOG_23025</name>
</gene>
<evidence type="ECO:0000256" key="1">
    <source>
        <dbReference type="ARBA" id="ARBA00006484"/>
    </source>
</evidence>
<dbReference type="InterPro" id="IPR002347">
    <property type="entry name" value="SDR_fam"/>
</dbReference>